<feature type="domain" description="CBS" evidence="12">
    <location>
        <begin position="287"/>
        <end position="344"/>
    </location>
</feature>
<dbReference type="SUPFAM" id="SSF54631">
    <property type="entry name" value="CBS-domain pair"/>
    <property type="match status" value="1"/>
</dbReference>
<evidence type="ECO:0000256" key="3">
    <source>
        <dbReference type="ARBA" id="ARBA00022475"/>
    </source>
</evidence>
<feature type="transmembrane region" description="Helical" evidence="11">
    <location>
        <begin position="63"/>
        <end position="83"/>
    </location>
</feature>
<evidence type="ECO:0000256" key="5">
    <source>
        <dbReference type="ARBA" id="ARBA00022737"/>
    </source>
</evidence>
<feature type="domain" description="CBS" evidence="12">
    <location>
        <begin position="226"/>
        <end position="284"/>
    </location>
</feature>
<dbReference type="Proteomes" id="UP000310458">
    <property type="component" value="Unassembled WGS sequence"/>
</dbReference>
<dbReference type="RefSeq" id="WP_138253382.1">
    <property type="nucleotide sequence ID" value="NZ_VAVZ01000026.1"/>
</dbReference>
<dbReference type="Gene3D" id="3.30.465.10">
    <property type="match status" value="1"/>
</dbReference>
<keyword evidence="4 10" id="KW-0812">Transmembrane</keyword>
<evidence type="ECO:0000256" key="10">
    <source>
        <dbReference type="PROSITE-ProRule" id="PRU01193"/>
    </source>
</evidence>
<dbReference type="InterPro" id="IPR044751">
    <property type="entry name" value="Ion_transp-like_CBS"/>
</dbReference>
<dbReference type="PANTHER" id="PTHR43099:SF6">
    <property type="entry name" value="UPF0053 PROTEIN RV1842C"/>
    <property type="match status" value="1"/>
</dbReference>
<evidence type="ECO:0000256" key="4">
    <source>
        <dbReference type="ARBA" id="ARBA00022692"/>
    </source>
</evidence>
<evidence type="ECO:0000256" key="8">
    <source>
        <dbReference type="ARBA" id="ARBA00023136"/>
    </source>
</evidence>
<evidence type="ECO:0000256" key="11">
    <source>
        <dbReference type="SAM" id="Phobius"/>
    </source>
</evidence>
<proteinExistence type="inferred from homology"/>
<evidence type="ECO:0000256" key="9">
    <source>
        <dbReference type="PROSITE-ProRule" id="PRU00703"/>
    </source>
</evidence>
<dbReference type="SUPFAM" id="SSF56176">
    <property type="entry name" value="FAD-binding/transporter-associated domain-like"/>
    <property type="match status" value="1"/>
</dbReference>
<sequence length="458" mass="49406">MLTAILTLTAGVILTLIIIAANGYFVAQEFAYMSVDRNKLRGKAASGDRGAEKALKITQRTSFMLSGAQLGITVTGLLVGTVAEPLIGQSLSVIFGGVGVPPAVSITVGTAVALALSTVVQMIFGELFPKNYAIANPGPLAQSMAGSTRIYLMLFGWLISVFDVAANALLRLMRIEPVHDVDSNATAEDLEHIVSNSRDTGELPEDLYLALDRVLDFPQHDVEHAMIPRSRADSVHPSSEVGEVRLLMATGHTRYPVVDQHDEPVGVVHLLDVLGSTLEDSAPVTELMREPVIVPTVMPLPEAVKKLEETTSAMACVIDEYGGFAGIVTLEDLAEEIFGEITDEHDDEEPAAITEVTDGEWEADADVHLDEVARKMGCPLPEGDYETLSGLLMTKAGDLLDVGEIVKFEMPPAPSDYGEDFIVRRELHVTVLSVDRHVPHRVALTIAHAETAEREETK</sequence>
<organism evidence="14 15">
    <name type="scientific">Nesterenkonia salmonea</name>
    <dbReference type="NCBI Taxonomy" id="1804987"/>
    <lineage>
        <taxon>Bacteria</taxon>
        <taxon>Bacillati</taxon>
        <taxon>Actinomycetota</taxon>
        <taxon>Actinomycetes</taxon>
        <taxon>Micrococcales</taxon>
        <taxon>Micrococcaceae</taxon>
        <taxon>Nesterenkonia</taxon>
    </lineage>
</organism>
<dbReference type="SMART" id="SM01091">
    <property type="entry name" value="CorC_HlyC"/>
    <property type="match status" value="1"/>
</dbReference>
<comment type="caution">
    <text evidence="14">The sequence shown here is derived from an EMBL/GenBank/DDBJ whole genome shotgun (WGS) entry which is preliminary data.</text>
</comment>
<dbReference type="Gene3D" id="3.10.580.10">
    <property type="entry name" value="CBS-domain"/>
    <property type="match status" value="1"/>
</dbReference>
<protein>
    <submittedName>
        <fullName evidence="14">HlyC/CorC family transporter</fullName>
    </submittedName>
</protein>
<keyword evidence="3" id="KW-1003">Cell membrane</keyword>
<dbReference type="PANTHER" id="PTHR43099">
    <property type="entry name" value="UPF0053 PROTEIN YRKA"/>
    <property type="match status" value="1"/>
</dbReference>
<dbReference type="Pfam" id="PF01595">
    <property type="entry name" value="CNNM"/>
    <property type="match status" value="1"/>
</dbReference>
<name>A0A5R9BB58_9MICC</name>
<keyword evidence="7 9" id="KW-0129">CBS domain</keyword>
<dbReference type="GO" id="GO:0050660">
    <property type="term" value="F:flavin adenine dinucleotide binding"/>
    <property type="evidence" value="ECO:0007669"/>
    <property type="project" value="InterPro"/>
</dbReference>
<evidence type="ECO:0000259" key="12">
    <source>
        <dbReference type="PROSITE" id="PS51371"/>
    </source>
</evidence>
<dbReference type="CDD" id="cd04590">
    <property type="entry name" value="CBS_pair_CorC_HlyC_assoc"/>
    <property type="match status" value="1"/>
</dbReference>
<accession>A0A5R9BB58</accession>
<evidence type="ECO:0000313" key="15">
    <source>
        <dbReference type="Proteomes" id="UP000310458"/>
    </source>
</evidence>
<feature type="domain" description="CNNM transmembrane" evidence="13">
    <location>
        <begin position="4"/>
        <end position="207"/>
    </location>
</feature>
<dbReference type="InterPro" id="IPR002550">
    <property type="entry name" value="CNNM"/>
</dbReference>
<keyword evidence="8 10" id="KW-0472">Membrane</keyword>
<dbReference type="InterPro" id="IPR000644">
    <property type="entry name" value="CBS_dom"/>
</dbReference>
<evidence type="ECO:0000256" key="7">
    <source>
        <dbReference type="ARBA" id="ARBA00023122"/>
    </source>
</evidence>
<dbReference type="Pfam" id="PF03471">
    <property type="entry name" value="CorC_HlyC"/>
    <property type="match status" value="1"/>
</dbReference>
<evidence type="ECO:0000259" key="13">
    <source>
        <dbReference type="PROSITE" id="PS51846"/>
    </source>
</evidence>
<keyword evidence="15" id="KW-1185">Reference proteome</keyword>
<feature type="transmembrane region" description="Helical" evidence="11">
    <location>
        <begin position="150"/>
        <end position="170"/>
    </location>
</feature>
<evidence type="ECO:0000256" key="6">
    <source>
        <dbReference type="ARBA" id="ARBA00022989"/>
    </source>
</evidence>
<gene>
    <name evidence="14" type="ORF">FEF26_09920</name>
</gene>
<dbReference type="SMART" id="SM00116">
    <property type="entry name" value="CBS"/>
    <property type="match status" value="2"/>
</dbReference>
<keyword evidence="6 10" id="KW-1133">Transmembrane helix</keyword>
<dbReference type="InterPro" id="IPR016169">
    <property type="entry name" value="FAD-bd_PCMH_sub2"/>
</dbReference>
<dbReference type="GO" id="GO:0005886">
    <property type="term" value="C:plasma membrane"/>
    <property type="evidence" value="ECO:0007669"/>
    <property type="project" value="UniProtKB-SubCell"/>
</dbReference>
<dbReference type="InterPro" id="IPR051676">
    <property type="entry name" value="UPF0053_domain"/>
</dbReference>
<reference evidence="14 15" key="1">
    <citation type="submission" date="2019-05" db="EMBL/GenBank/DDBJ databases">
        <title>Nesterenkonia sp. GY074 isolated from the Southern Atlantic Ocean.</title>
        <authorList>
            <person name="Zhang G."/>
        </authorList>
    </citation>
    <scope>NUCLEOTIDE SEQUENCE [LARGE SCALE GENOMIC DNA]</scope>
    <source>
        <strain evidence="14 15">GY074</strain>
    </source>
</reference>
<dbReference type="Pfam" id="PF00571">
    <property type="entry name" value="CBS"/>
    <property type="match status" value="2"/>
</dbReference>
<evidence type="ECO:0000256" key="2">
    <source>
        <dbReference type="ARBA" id="ARBA00006337"/>
    </source>
</evidence>
<dbReference type="EMBL" id="VAVZ01000026">
    <property type="protein sequence ID" value="TLP95827.1"/>
    <property type="molecule type" value="Genomic_DNA"/>
</dbReference>
<keyword evidence="5" id="KW-0677">Repeat</keyword>
<dbReference type="InterPro" id="IPR046342">
    <property type="entry name" value="CBS_dom_sf"/>
</dbReference>
<dbReference type="PROSITE" id="PS51846">
    <property type="entry name" value="CNNM"/>
    <property type="match status" value="1"/>
</dbReference>
<feature type="transmembrane region" description="Helical" evidence="11">
    <location>
        <begin position="103"/>
        <end position="129"/>
    </location>
</feature>
<dbReference type="PROSITE" id="PS51371">
    <property type="entry name" value="CBS"/>
    <property type="match status" value="2"/>
</dbReference>
<dbReference type="OrthoDB" id="110231at2"/>
<dbReference type="InterPro" id="IPR036318">
    <property type="entry name" value="FAD-bd_PCMH-like_sf"/>
</dbReference>
<dbReference type="AlphaFoldDB" id="A0A5R9BB58"/>
<evidence type="ECO:0000313" key="14">
    <source>
        <dbReference type="EMBL" id="TLP95827.1"/>
    </source>
</evidence>
<comment type="subcellular location">
    <subcellularLocation>
        <location evidence="1">Cell membrane</location>
        <topology evidence="1">Multi-pass membrane protein</topology>
    </subcellularLocation>
</comment>
<evidence type="ECO:0000256" key="1">
    <source>
        <dbReference type="ARBA" id="ARBA00004651"/>
    </source>
</evidence>
<dbReference type="InterPro" id="IPR005170">
    <property type="entry name" value="Transptr-assoc_dom"/>
</dbReference>
<comment type="similarity">
    <text evidence="2">Belongs to the UPF0053 family.</text>
</comment>
<feature type="transmembrane region" description="Helical" evidence="11">
    <location>
        <begin position="6"/>
        <end position="27"/>
    </location>
</feature>